<dbReference type="Gene3D" id="3.40.50.11310">
    <property type="entry name" value="Bacterial phosphonate metabolism protein PhnH"/>
    <property type="match status" value="1"/>
</dbReference>
<protein>
    <submittedName>
        <fullName evidence="1">Alpha-D-ribose 1-methylphosphonate 5-triphosphate synthase</fullName>
    </submittedName>
</protein>
<gene>
    <name evidence="1" type="ORF">MXMO3_00550</name>
</gene>
<organism evidence="1 2">
    <name type="scientific">Maritalea myrionectae</name>
    <dbReference type="NCBI Taxonomy" id="454601"/>
    <lineage>
        <taxon>Bacteria</taxon>
        <taxon>Pseudomonadati</taxon>
        <taxon>Pseudomonadota</taxon>
        <taxon>Alphaproteobacteria</taxon>
        <taxon>Hyphomicrobiales</taxon>
        <taxon>Devosiaceae</taxon>
        <taxon>Maritalea</taxon>
    </lineage>
</organism>
<dbReference type="SUPFAM" id="SSF159709">
    <property type="entry name" value="PhnH-like"/>
    <property type="match status" value="1"/>
</dbReference>
<keyword evidence="2" id="KW-1185">Reference proteome</keyword>
<evidence type="ECO:0000313" key="2">
    <source>
        <dbReference type="Proteomes" id="UP000258927"/>
    </source>
</evidence>
<dbReference type="Proteomes" id="UP000258927">
    <property type="component" value="Chromosome"/>
</dbReference>
<dbReference type="PIRSF" id="PIRSF020680">
    <property type="entry name" value="PhnH"/>
    <property type="match status" value="1"/>
</dbReference>
<dbReference type="AlphaFoldDB" id="A0A2R4MAX3"/>
<dbReference type="NCBIfam" id="TIGR03292">
    <property type="entry name" value="PhnH_redo"/>
    <property type="match status" value="1"/>
</dbReference>
<dbReference type="Pfam" id="PF05845">
    <property type="entry name" value="PhnH"/>
    <property type="match status" value="1"/>
</dbReference>
<reference evidence="1 2" key="1">
    <citation type="submission" date="2017-05" db="EMBL/GenBank/DDBJ databases">
        <title>Genome Analysis of Maritalea myrionectae HL2708#5.</title>
        <authorList>
            <consortium name="Cotde Inc.-PKNU"/>
            <person name="Jang D."/>
            <person name="Oh H.-M."/>
        </authorList>
    </citation>
    <scope>NUCLEOTIDE SEQUENCE [LARGE SCALE GENOMIC DNA]</scope>
    <source>
        <strain evidence="1 2">HL2708#5</strain>
    </source>
</reference>
<accession>A0A2R4MAX3</accession>
<dbReference type="InterPro" id="IPR008772">
    <property type="entry name" value="Phosphonate_metab_PhnH"/>
</dbReference>
<sequence length="205" mass="22139">MTMSQRTIAQGFTDLTHQSQQSFKTIMDAMAQPGKIYDAPHKVDNAGALNPVAAMAALTLCDAETLIYLDETLNTTETRQFLAFHTGAATTSDPQKAQFAFLSSAEALEGNHNFNMGNHEYPDQSTTVIIAVNDLANQAGVGLSGPGIETSRAFAFSSLNQKFWQQAKANNAEYPLGIDHIFVTETQLAALPRSTKINLDPAQGE</sequence>
<dbReference type="GO" id="GO:0019634">
    <property type="term" value="P:organic phosphonate metabolic process"/>
    <property type="evidence" value="ECO:0007669"/>
    <property type="project" value="InterPro"/>
</dbReference>
<name>A0A2R4MAX3_9HYPH</name>
<dbReference type="STRING" id="1122213.GCA_000423365_03262"/>
<proteinExistence type="predicted"/>
<evidence type="ECO:0000313" key="1">
    <source>
        <dbReference type="EMBL" id="AVX03095.1"/>
    </source>
</evidence>
<dbReference type="EMBL" id="CP021330">
    <property type="protein sequence ID" value="AVX03095.1"/>
    <property type="molecule type" value="Genomic_DNA"/>
</dbReference>
<dbReference type="RefSeq" id="WP_117394863.1">
    <property type="nucleotide sequence ID" value="NZ_CP021330.1"/>
</dbReference>
<dbReference type="InterPro" id="IPR038058">
    <property type="entry name" value="PhnH-like_sp"/>
</dbReference>
<dbReference type="KEGG" id="mmyr:MXMO3_00550"/>